<accession>A0A6J3M304</accession>
<feature type="compositionally biased region" description="Low complexity" evidence="1">
    <location>
        <begin position="525"/>
        <end position="543"/>
    </location>
</feature>
<evidence type="ECO:0000313" key="2">
    <source>
        <dbReference type="Proteomes" id="UP000504637"/>
    </source>
</evidence>
<gene>
    <name evidence="3" type="ORF">K489DRAFT_322876</name>
</gene>
<sequence length="646" mass="70022">MAEEIVHKLKQNIAAVIGDALQPLDRQLFDQAELIIPETISDEERKALIISLTTLLPTIQQDPAPATRLLEKLLATHSYREISALLGSASLVDGLAVGEHMIAFNGLILAILEKATTNYADAASVATPLETLLALIRLWLSTSDTGIASRASYILVDLLRVDLPTSQGGGSLEGAGGQGLVWKRIFGDRNVYATLFEACSLGKSSTLNLSKSQTTLAQARLMEWLPRVAKLDWNHISQSHHPDVESTFADGGSLLEFAALRMVDTKDDILMYRCLIDFYSELLLSTRSNHHDASSAVDSPGLLFLISHGLHMKTAAMYLQLPGTGPVDPVETMFLYGPAARYLATYASQYPAHFLASQMPAQVLQRLRTSLDLSPARWAHSETPLNDLHLLASLPRRALINDSIGANWSQNPLSFLPPKPTNPDVLNTLATIFHGPEDEVVFSLASPTSHLVPQSTSEKREEAINARALYYHYLAHNPNFHADLVSHAEVLALKDLALAAIHTISSIITATWPTQQEKHDSTPDLPTITTPSRTSPSTALATPPTGHEAILAPPALEHILPYLLKPAKTFANLVGGGRGDVESAAWQVAAAKFGAVEALAGRLRMEVTKRPGVGFEEILATVEKRIRDGVMTVEGEVGGRVAVMEL</sequence>
<dbReference type="RefSeq" id="XP_033458358.1">
    <property type="nucleotide sequence ID" value="XM_033601654.1"/>
</dbReference>
<dbReference type="Proteomes" id="UP000504637">
    <property type="component" value="Unplaced"/>
</dbReference>
<reference evidence="3" key="3">
    <citation type="submission" date="2025-08" db="UniProtKB">
        <authorList>
            <consortium name="RefSeq"/>
        </authorList>
    </citation>
    <scope>IDENTIFICATION</scope>
    <source>
        <strain evidence="3">CBS 342.82</strain>
    </source>
</reference>
<organism evidence="3">
    <name type="scientific">Dissoconium aciculare CBS 342.82</name>
    <dbReference type="NCBI Taxonomy" id="1314786"/>
    <lineage>
        <taxon>Eukaryota</taxon>
        <taxon>Fungi</taxon>
        <taxon>Dikarya</taxon>
        <taxon>Ascomycota</taxon>
        <taxon>Pezizomycotina</taxon>
        <taxon>Dothideomycetes</taxon>
        <taxon>Dothideomycetidae</taxon>
        <taxon>Mycosphaerellales</taxon>
        <taxon>Dissoconiaceae</taxon>
        <taxon>Dissoconium</taxon>
    </lineage>
</organism>
<protein>
    <submittedName>
        <fullName evidence="3">Uncharacterized protein</fullName>
    </submittedName>
</protein>
<keyword evidence="2" id="KW-1185">Reference proteome</keyword>
<evidence type="ECO:0000256" key="1">
    <source>
        <dbReference type="SAM" id="MobiDB-lite"/>
    </source>
</evidence>
<reference evidence="3" key="2">
    <citation type="submission" date="2020-04" db="EMBL/GenBank/DDBJ databases">
        <authorList>
            <consortium name="NCBI Genome Project"/>
        </authorList>
    </citation>
    <scope>NUCLEOTIDE SEQUENCE</scope>
    <source>
        <strain evidence="3">CBS 342.82</strain>
    </source>
</reference>
<feature type="region of interest" description="Disordered" evidence="1">
    <location>
        <begin position="515"/>
        <end position="543"/>
    </location>
</feature>
<dbReference type="OrthoDB" id="4538483at2759"/>
<name>A0A6J3M304_9PEZI</name>
<dbReference type="GeneID" id="54359454"/>
<dbReference type="AlphaFoldDB" id="A0A6J3M304"/>
<proteinExistence type="predicted"/>
<evidence type="ECO:0000313" key="3">
    <source>
        <dbReference type="RefSeq" id="XP_033458358.1"/>
    </source>
</evidence>
<reference evidence="3" key="1">
    <citation type="submission" date="2020-01" db="EMBL/GenBank/DDBJ databases">
        <authorList>
            <consortium name="DOE Joint Genome Institute"/>
            <person name="Haridas S."/>
            <person name="Albert R."/>
            <person name="Binder M."/>
            <person name="Bloem J."/>
            <person name="Labutti K."/>
            <person name="Salamov A."/>
            <person name="Andreopoulos B."/>
            <person name="Baker S.E."/>
            <person name="Barry K."/>
            <person name="Bills G."/>
            <person name="Bluhm B.H."/>
            <person name="Cannon C."/>
            <person name="Castanera R."/>
            <person name="Culley D.E."/>
            <person name="Daum C."/>
            <person name="Ezra D."/>
            <person name="Gonzalez J.B."/>
            <person name="Henrissat B."/>
            <person name="Kuo A."/>
            <person name="Liang C."/>
            <person name="Lipzen A."/>
            <person name="Lutzoni F."/>
            <person name="Magnuson J."/>
            <person name="Mondo S."/>
            <person name="Nolan M."/>
            <person name="Ohm R."/>
            <person name="Pangilinan J."/>
            <person name="Park H.-J."/>
            <person name="Ramirez L."/>
            <person name="Alfaro M."/>
            <person name="Sun H."/>
            <person name="Tritt A."/>
            <person name="Yoshinaga Y."/>
            <person name="Zwiers L.-H."/>
            <person name="Turgeon B.G."/>
            <person name="Goodwin S.B."/>
            <person name="Spatafora J.W."/>
            <person name="Crous P.W."/>
            <person name="Grigoriev I.V."/>
        </authorList>
    </citation>
    <scope>NUCLEOTIDE SEQUENCE</scope>
    <source>
        <strain evidence="3">CBS 342.82</strain>
    </source>
</reference>